<accession>A0A6A6QSE4</accession>
<feature type="region of interest" description="Disordered" evidence="2">
    <location>
        <begin position="128"/>
        <end position="189"/>
    </location>
</feature>
<dbReference type="AlphaFoldDB" id="A0A6A6QSE4"/>
<dbReference type="Proteomes" id="UP000799750">
    <property type="component" value="Unassembled WGS sequence"/>
</dbReference>
<protein>
    <submittedName>
        <fullName evidence="3">Uncharacterized protein</fullName>
    </submittedName>
</protein>
<evidence type="ECO:0000313" key="3">
    <source>
        <dbReference type="EMBL" id="KAF2494920.1"/>
    </source>
</evidence>
<evidence type="ECO:0000313" key="4">
    <source>
        <dbReference type="Proteomes" id="UP000799750"/>
    </source>
</evidence>
<feature type="region of interest" description="Disordered" evidence="2">
    <location>
        <begin position="656"/>
        <end position="676"/>
    </location>
</feature>
<organism evidence="3 4">
    <name type="scientific">Lophium mytilinum</name>
    <dbReference type="NCBI Taxonomy" id="390894"/>
    <lineage>
        <taxon>Eukaryota</taxon>
        <taxon>Fungi</taxon>
        <taxon>Dikarya</taxon>
        <taxon>Ascomycota</taxon>
        <taxon>Pezizomycotina</taxon>
        <taxon>Dothideomycetes</taxon>
        <taxon>Pleosporomycetidae</taxon>
        <taxon>Mytilinidiales</taxon>
        <taxon>Mytilinidiaceae</taxon>
        <taxon>Lophium</taxon>
    </lineage>
</organism>
<feature type="compositionally biased region" description="Polar residues" evidence="2">
    <location>
        <begin position="334"/>
        <end position="348"/>
    </location>
</feature>
<name>A0A6A6QSE4_9PEZI</name>
<reference evidence="3" key="1">
    <citation type="journal article" date="2020" name="Stud. Mycol.">
        <title>101 Dothideomycetes genomes: a test case for predicting lifestyles and emergence of pathogens.</title>
        <authorList>
            <person name="Haridas S."/>
            <person name="Albert R."/>
            <person name="Binder M."/>
            <person name="Bloem J."/>
            <person name="Labutti K."/>
            <person name="Salamov A."/>
            <person name="Andreopoulos B."/>
            <person name="Baker S."/>
            <person name="Barry K."/>
            <person name="Bills G."/>
            <person name="Bluhm B."/>
            <person name="Cannon C."/>
            <person name="Castanera R."/>
            <person name="Culley D."/>
            <person name="Daum C."/>
            <person name="Ezra D."/>
            <person name="Gonzalez J."/>
            <person name="Henrissat B."/>
            <person name="Kuo A."/>
            <person name="Liang C."/>
            <person name="Lipzen A."/>
            <person name="Lutzoni F."/>
            <person name="Magnuson J."/>
            <person name="Mondo S."/>
            <person name="Nolan M."/>
            <person name="Ohm R."/>
            <person name="Pangilinan J."/>
            <person name="Park H.-J."/>
            <person name="Ramirez L."/>
            <person name="Alfaro M."/>
            <person name="Sun H."/>
            <person name="Tritt A."/>
            <person name="Yoshinaga Y."/>
            <person name="Zwiers L.-H."/>
            <person name="Turgeon B."/>
            <person name="Goodwin S."/>
            <person name="Spatafora J."/>
            <person name="Crous P."/>
            <person name="Grigoriev I."/>
        </authorList>
    </citation>
    <scope>NUCLEOTIDE SEQUENCE</scope>
    <source>
        <strain evidence="3">CBS 269.34</strain>
    </source>
</reference>
<evidence type="ECO:0000256" key="2">
    <source>
        <dbReference type="SAM" id="MobiDB-lite"/>
    </source>
</evidence>
<keyword evidence="1" id="KW-0175">Coiled coil</keyword>
<evidence type="ECO:0000256" key="1">
    <source>
        <dbReference type="SAM" id="Coils"/>
    </source>
</evidence>
<dbReference type="OrthoDB" id="10404485at2759"/>
<feature type="region of interest" description="Disordered" evidence="2">
    <location>
        <begin position="309"/>
        <end position="407"/>
    </location>
</feature>
<dbReference type="EMBL" id="MU004190">
    <property type="protein sequence ID" value="KAF2494920.1"/>
    <property type="molecule type" value="Genomic_DNA"/>
</dbReference>
<gene>
    <name evidence="3" type="ORF">BU16DRAFT_562550</name>
</gene>
<feature type="compositionally biased region" description="Acidic residues" evidence="2">
    <location>
        <begin position="383"/>
        <end position="393"/>
    </location>
</feature>
<proteinExistence type="predicted"/>
<sequence length="676" mass="75242">MEHLISTIRKIWVPLPDSLIPIDISPRKDYNPHQINLSHWPPIDLLQRVQIIAQVIGEKDYLYAHARMRRAVDIRIRETEEDGEKYCGERLKLFEAQDASALIKELRLEKQGRSKAPCRAAVLAEYGGAADPSMDPKPPKPITEGPPAAGEYSGKQQATGNCERDDINQHFSNSANHPPFRNPTPEPSAAQIQVQSEIDVDSEGLRETTDSSTRIGLHTSPHLHAAQYLAPTQPVLATHVQKRKWDGGGPPPESTRNIRRIPQSWLSSMQTSEEDLPGLYRKHDNVDPFAPENGQDHRAKIPSIESSIVGQKPAAPDTTASQPTSPFVAPPMHYSSNMSSALPQSSPLTEVVSLEMSAPPSRPPHASRRRKKSPPRRPTQEELASDEADDDPFDGIIPGRQPALPNRSDNLTAQVVALKLENERLKAGQASLHESLAILVRDLHQRQSEVNALKARKASAPQLPKSLKASEDRVKELEKEIRDLQSRPLTINEFFVQTLEELRERMLLSFSDEEGTVDNEDIKKLKGAIHATSKGLSDDEVLREHLGRDEEIREKADQKLETAETTLQDYLEALDSDVHAELMTLIGDVANARESAVAAERDEERSQQRLSRHNMMRIRAEQYKYLAEEKHGGLHIDPLMRDLLVPAVRFKQAVEPSTGGETGITTRSGRSIGGNG</sequence>
<keyword evidence="4" id="KW-1185">Reference proteome</keyword>
<feature type="coiled-coil region" evidence="1">
    <location>
        <begin position="553"/>
        <end position="609"/>
    </location>
</feature>
<feature type="compositionally biased region" description="Basic residues" evidence="2">
    <location>
        <begin position="365"/>
        <end position="375"/>
    </location>
</feature>